<keyword evidence="5" id="KW-1185">Reference proteome</keyword>
<evidence type="ECO:0000256" key="1">
    <source>
        <dbReference type="ARBA" id="ARBA00022729"/>
    </source>
</evidence>
<dbReference type="Proteomes" id="UP000238338">
    <property type="component" value="Unassembled WGS sequence"/>
</dbReference>
<evidence type="ECO:0000256" key="2">
    <source>
        <dbReference type="SAM" id="SignalP"/>
    </source>
</evidence>
<name>A0A2S8SEF4_9RHOB</name>
<proteinExistence type="predicted"/>
<dbReference type="EMBL" id="PVEP01000001">
    <property type="protein sequence ID" value="PQV59170.1"/>
    <property type="molecule type" value="Genomic_DNA"/>
</dbReference>
<feature type="chain" id="PRO_5015522617" evidence="2">
    <location>
        <begin position="20"/>
        <end position="144"/>
    </location>
</feature>
<evidence type="ECO:0000313" key="5">
    <source>
        <dbReference type="Proteomes" id="UP000238338"/>
    </source>
</evidence>
<dbReference type="RefSeq" id="WP_105513364.1">
    <property type="nucleotide sequence ID" value="NZ_PVEP01000001.1"/>
</dbReference>
<accession>A0A2S8SEF4</accession>
<keyword evidence="1 2" id="KW-0732">Signal</keyword>
<sequence>MKSILVALALVTAAAPALAAEDPGFAPLDAAEVALSDFQWQKRPVVVFADTPADPAFGEQMRLLEARWPELAERDVVVITDTDPAAESEVRQSLRPRGFALVLIAKDGTVNLRKPFPWDVREITRAIDKMPMRREEMRVKRLTN</sequence>
<feature type="domain" description="DUF4174" evidence="3">
    <location>
        <begin position="35"/>
        <end position="136"/>
    </location>
</feature>
<dbReference type="OrthoDB" id="7362103at2"/>
<feature type="signal peptide" evidence="2">
    <location>
        <begin position="1"/>
        <end position="19"/>
    </location>
</feature>
<evidence type="ECO:0000313" key="4">
    <source>
        <dbReference type="EMBL" id="PQV59170.1"/>
    </source>
</evidence>
<organism evidence="4 5">
    <name type="scientific">Albidovulum denitrificans</name>
    <dbReference type="NCBI Taxonomy" id="404881"/>
    <lineage>
        <taxon>Bacteria</taxon>
        <taxon>Pseudomonadati</taxon>
        <taxon>Pseudomonadota</taxon>
        <taxon>Alphaproteobacteria</taxon>
        <taxon>Rhodobacterales</taxon>
        <taxon>Paracoccaceae</taxon>
        <taxon>Albidovulum</taxon>
    </lineage>
</organism>
<dbReference type="AlphaFoldDB" id="A0A2S8SEF4"/>
<dbReference type="InterPro" id="IPR025232">
    <property type="entry name" value="DUF4174"/>
</dbReference>
<comment type="caution">
    <text evidence="4">The sequence shown here is derived from an EMBL/GenBank/DDBJ whole genome shotgun (WGS) entry which is preliminary data.</text>
</comment>
<gene>
    <name evidence="4" type="ORF">LX70_00994</name>
</gene>
<protein>
    <submittedName>
        <fullName evidence="4">Uncharacterized protein DUF4174</fullName>
    </submittedName>
</protein>
<reference evidence="4 5" key="1">
    <citation type="submission" date="2018-02" db="EMBL/GenBank/DDBJ databases">
        <title>Genomic Encyclopedia of Archaeal and Bacterial Type Strains, Phase II (KMG-II): from individual species to whole genera.</title>
        <authorList>
            <person name="Goeker M."/>
        </authorList>
    </citation>
    <scope>NUCLEOTIDE SEQUENCE [LARGE SCALE GENOMIC DNA]</scope>
    <source>
        <strain evidence="4 5">DSM 18921</strain>
    </source>
</reference>
<evidence type="ECO:0000259" key="3">
    <source>
        <dbReference type="Pfam" id="PF13778"/>
    </source>
</evidence>
<dbReference type="Pfam" id="PF13778">
    <property type="entry name" value="DUF4174"/>
    <property type="match status" value="1"/>
</dbReference>